<dbReference type="Gramene" id="OE9A110316T1">
    <property type="protein sequence ID" value="OE9A110316C1"/>
    <property type="gene ID" value="OE9A110316"/>
</dbReference>
<evidence type="ECO:0008006" key="5">
    <source>
        <dbReference type="Google" id="ProtNLM"/>
    </source>
</evidence>
<reference evidence="3 4" key="1">
    <citation type="submission" date="2019-12" db="EMBL/GenBank/DDBJ databases">
        <authorList>
            <person name="Alioto T."/>
            <person name="Alioto T."/>
            <person name="Gomez Garrido J."/>
        </authorList>
    </citation>
    <scope>NUCLEOTIDE SEQUENCE [LARGE SCALE GENOMIC DNA]</scope>
</reference>
<dbReference type="PANTHER" id="PTHR21531">
    <property type="entry name" value="LOW-TEMPERATURE VIABILITY PROTEIN LTV1-RELATED"/>
    <property type="match status" value="1"/>
</dbReference>
<evidence type="ECO:0000256" key="1">
    <source>
        <dbReference type="ARBA" id="ARBA00009078"/>
    </source>
</evidence>
<feature type="compositionally biased region" description="Basic and acidic residues" evidence="2">
    <location>
        <begin position="343"/>
        <end position="366"/>
    </location>
</feature>
<dbReference type="GO" id="GO:0005829">
    <property type="term" value="C:cytosol"/>
    <property type="evidence" value="ECO:0007669"/>
    <property type="project" value="TreeGrafter"/>
</dbReference>
<dbReference type="GO" id="GO:0005634">
    <property type="term" value="C:nucleus"/>
    <property type="evidence" value="ECO:0007669"/>
    <property type="project" value="TreeGrafter"/>
</dbReference>
<evidence type="ECO:0000313" key="3">
    <source>
        <dbReference type="EMBL" id="CAA2974342.1"/>
    </source>
</evidence>
<proteinExistence type="inferred from homology"/>
<keyword evidence="4" id="KW-1185">Reference proteome</keyword>
<dbReference type="GO" id="GO:0000056">
    <property type="term" value="P:ribosomal small subunit export from nucleus"/>
    <property type="evidence" value="ECO:0007669"/>
    <property type="project" value="TreeGrafter"/>
</dbReference>
<organism evidence="3 4">
    <name type="scientific">Olea europaea subsp. europaea</name>
    <dbReference type="NCBI Taxonomy" id="158383"/>
    <lineage>
        <taxon>Eukaryota</taxon>
        <taxon>Viridiplantae</taxon>
        <taxon>Streptophyta</taxon>
        <taxon>Embryophyta</taxon>
        <taxon>Tracheophyta</taxon>
        <taxon>Spermatophyta</taxon>
        <taxon>Magnoliopsida</taxon>
        <taxon>eudicotyledons</taxon>
        <taxon>Gunneridae</taxon>
        <taxon>Pentapetalae</taxon>
        <taxon>asterids</taxon>
        <taxon>lamiids</taxon>
        <taxon>Lamiales</taxon>
        <taxon>Oleaceae</taxon>
        <taxon>Oleeae</taxon>
        <taxon>Olea</taxon>
    </lineage>
</organism>
<dbReference type="GO" id="GO:0030688">
    <property type="term" value="C:preribosome, small subunit precursor"/>
    <property type="evidence" value="ECO:0007669"/>
    <property type="project" value="TreeGrafter"/>
</dbReference>
<dbReference type="Proteomes" id="UP000594638">
    <property type="component" value="Unassembled WGS sequence"/>
</dbReference>
<name>A0A8S0R4E4_OLEEU</name>
<dbReference type="OrthoDB" id="5852896at2759"/>
<gene>
    <name evidence="3" type="ORF">OLEA9_A110316</name>
</gene>
<comment type="caution">
    <text evidence="3">The sequence shown here is derived from an EMBL/GenBank/DDBJ whole genome shotgun (WGS) entry which is preliminary data.</text>
</comment>
<dbReference type="PANTHER" id="PTHR21531:SF0">
    <property type="entry name" value="PROTEIN LTV1 HOMOLOG"/>
    <property type="match status" value="1"/>
</dbReference>
<dbReference type="EMBL" id="CACTIH010002166">
    <property type="protein sequence ID" value="CAA2974342.1"/>
    <property type="molecule type" value="Genomic_DNA"/>
</dbReference>
<accession>A0A8S0R4E4</accession>
<evidence type="ECO:0000313" key="4">
    <source>
        <dbReference type="Proteomes" id="UP000594638"/>
    </source>
</evidence>
<evidence type="ECO:0000256" key="2">
    <source>
        <dbReference type="SAM" id="MobiDB-lite"/>
    </source>
</evidence>
<dbReference type="AlphaFoldDB" id="A0A8S0R4E4"/>
<comment type="similarity">
    <text evidence="1">Belongs to the LTV1 family.</text>
</comment>
<dbReference type="InterPro" id="IPR007307">
    <property type="entry name" value="Ltv1"/>
</dbReference>
<sequence>MREIKNTGSGSSYYHNPKANLNELPRDVKAYDASRVEVCRVNNDSDKKLLYNVASRTVGARLQKVVDPEVAAMLDDSDSSKFGSDVEDLEEDFIMRANFVECPLDFLLDKQLSLIGGSKVGHIGNGDLHASGAPENEAEFSGLGSEKPRAHCLLDERFDLLEIQEYGTDPEEEYSGYTDEENECQESLAEKIGHAFRDCPIEGLALEEAEDIESALEEAEDIESPEAAADVIRQCKEYAVKYENENPDQEAALVEGSSGESEKWDCETIVSTHSNLHNHPAKIEAPGGRRKKKLAETISGAQGAVSQMIVLQGREKLPVDFLPQREKHDAEKRVRRKRKKERKSAVKAERRESRQMKKDMKGLYKSEGQRAQKVAAFTGPSSIHLVQVTCLQLLSRQYDVWP</sequence>
<feature type="compositionally biased region" description="Basic residues" evidence="2">
    <location>
        <begin position="333"/>
        <end position="342"/>
    </location>
</feature>
<protein>
    <recommendedName>
        <fullName evidence="5">LTV1-like protein</fullName>
    </recommendedName>
</protein>
<dbReference type="GO" id="GO:0042274">
    <property type="term" value="P:ribosomal small subunit biogenesis"/>
    <property type="evidence" value="ECO:0007669"/>
    <property type="project" value="InterPro"/>
</dbReference>
<feature type="region of interest" description="Disordered" evidence="2">
    <location>
        <begin position="325"/>
        <end position="366"/>
    </location>
</feature>